<proteinExistence type="predicted"/>
<gene>
    <name evidence="1" type="ORF">K0M31_001727</name>
</gene>
<organism evidence="1 2">
    <name type="scientific">Melipona bicolor</name>
    <dbReference type="NCBI Taxonomy" id="60889"/>
    <lineage>
        <taxon>Eukaryota</taxon>
        <taxon>Metazoa</taxon>
        <taxon>Ecdysozoa</taxon>
        <taxon>Arthropoda</taxon>
        <taxon>Hexapoda</taxon>
        <taxon>Insecta</taxon>
        <taxon>Pterygota</taxon>
        <taxon>Neoptera</taxon>
        <taxon>Endopterygota</taxon>
        <taxon>Hymenoptera</taxon>
        <taxon>Apocrita</taxon>
        <taxon>Aculeata</taxon>
        <taxon>Apoidea</taxon>
        <taxon>Anthophila</taxon>
        <taxon>Apidae</taxon>
        <taxon>Melipona</taxon>
    </lineage>
</organism>
<accession>A0AA40GGF1</accession>
<comment type="caution">
    <text evidence="1">The sequence shown here is derived from an EMBL/GenBank/DDBJ whole genome shotgun (WGS) entry which is preliminary data.</text>
</comment>
<protein>
    <submittedName>
        <fullName evidence="1">Uncharacterized protein</fullName>
    </submittedName>
</protein>
<dbReference type="Proteomes" id="UP001177670">
    <property type="component" value="Unassembled WGS sequence"/>
</dbReference>
<reference evidence="1" key="1">
    <citation type="submission" date="2021-10" db="EMBL/GenBank/DDBJ databases">
        <title>Melipona bicolor Genome sequencing and assembly.</title>
        <authorList>
            <person name="Araujo N.S."/>
            <person name="Arias M.C."/>
        </authorList>
    </citation>
    <scope>NUCLEOTIDE SEQUENCE</scope>
    <source>
        <strain evidence="1">USP_2M_L1-L4_2017</strain>
        <tissue evidence="1">Whole body</tissue>
    </source>
</reference>
<evidence type="ECO:0000313" key="2">
    <source>
        <dbReference type="Proteomes" id="UP001177670"/>
    </source>
</evidence>
<evidence type="ECO:0000313" key="1">
    <source>
        <dbReference type="EMBL" id="KAK1137204.1"/>
    </source>
</evidence>
<dbReference type="AlphaFoldDB" id="A0AA40GGF1"/>
<name>A0AA40GGF1_9HYME</name>
<sequence>MRDKNEIKRKREVKRIKLFFPVMVKARRSRCLDALMPQCHYVTAPCDFFGFRDKRGSPKTRKFVRLGALAPRLPSYYMPFRLQKHSSLLLPGCYIRKNNKN</sequence>
<keyword evidence="2" id="KW-1185">Reference proteome</keyword>
<dbReference type="EMBL" id="JAHYIQ010000001">
    <property type="protein sequence ID" value="KAK1137204.1"/>
    <property type="molecule type" value="Genomic_DNA"/>
</dbReference>